<sequence>MNVEAGWKPDILGEKFESRDLPLGADPEGEGEAVATLVRRGTGDRAVLWVHGMTDYFFQTHVAEWFNEQGYAFYAVDLRKCGRARQKGQRWHYSENFEHYFPDLTAALKVISAEVPGGVIPLAHSTGGLIVPLWLDHLRRHDPVLLEQVPGLILNSPWLDMQYPTWAVRALKPIVGVLGKRFPTVKIPGGNLRTYAESIHASQHGEWKFDTTLKPLDGHDKYLGWLRTVLFSQKRIQTGGINVGVPVLTLLSSSSYLGKPYSAAADTADVVLDVEQIERWAPKVGPTVTLASIEGARHDVFLSLPHALKHVKSTTREWLATLCPL</sequence>
<keyword evidence="3" id="KW-1185">Reference proteome</keyword>
<dbReference type="EMBL" id="CP006764">
    <property type="protein sequence ID" value="AIT61345.1"/>
    <property type="molecule type" value="Genomic_DNA"/>
</dbReference>
<reference evidence="2 3" key="1">
    <citation type="submission" date="2013-09" db="EMBL/GenBank/DDBJ databases">
        <title>Complete genome sequence of Corynebacterium doosanense CAU 212(T) (=DSM 45436(T)), isolated from activated sludge.</title>
        <authorList>
            <person name="Schaffert L."/>
            <person name="Albersmeier A."/>
            <person name="Kalinowski J."/>
            <person name="Ruckert C."/>
        </authorList>
    </citation>
    <scope>NUCLEOTIDE SEQUENCE [LARGE SCALE GENOMIC DNA]</scope>
    <source>
        <strain evidence="2 3">CAU 212</strain>
    </source>
</reference>
<dbReference type="SUPFAM" id="SSF53474">
    <property type="entry name" value="alpha/beta-Hydrolases"/>
    <property type="match status" value="1"/>
</dbReference>
<dbReference type="eggNOG" id="COG2267">
    <property type="taxonomic scope" value="Bacteria"/>
</dbReference>
<dbReference type="OrthoDB" id="9801217at2"/>
<accession>A0A097IGU2</accession>
<evidence type="ECO:0000313" key="3">
    <source>
        <dbReference type="Proteomes" id="UP000029914"/>
    </source>
</evidence>
<dbReference type="STRING" id="558173.CDOO_08785"/>
<dbReference type="KEGG" id="cdo:CDOO_08785"/>
<dbReference type="RefSeq" id="WP_018020997.1">
    <property type="nucleotide sequence ID" value="NZ_AQUX01000001.1"/>
</dbReference>
<dbReference type="Gene3D" id="3.40.50.1820">
    <property type="entry name" value="alpha/beta hydrolase"/>
    <property type="match status" value="1"/>
</dbReference>
<dbReference type="AlphaFoldDB" id="A0A097IGU2"/>
<protein>
    <submittedName>
        <fullName evidence="2">Lysophospholipase</fullName>
    </submittedName>
</protein>
<dbReference type="InterPro" id="IPR051044">
    <property type="entry name" value="MAG_DAG_Lipase"/>
</dbReference>
<evidence type="ECO:0000259" key="1">
    <source>
        <dbReference type="Pfam" id="PF12146"/>
    </source>
</evidence>
<evidence type="ECO:0000313" key="2">
    <source>
        <dbReference type="EMBL" id="AIT61345.1"/>
    </source>
</evidence>
<dbReference type="PANTHER" id="PTHR11614">
    <property type="entry name" value="PHOSPHOLIPASE-RELATED"/>
    <property type="match status" value="1"/>
</dbReference>
<dbReference type="HOGENOM" id="CLU_051796_0_0_11"/>
<name>A0A097IGU2_9CORY</name>
<gene>
    <name evidence="2" type="ORF">CDOO_08785</name>
</gene>
<dbReference type="Pfam" id="PF12146">
    <property type="entry name" value="Hydrolase_4"/>
    <property type="match status" value="1"/>
</dbReference>
<feature type="domain" description="Serine aminopeptidase S33" evidence="1">
    <location>
        <begin position="45"/>
        <end position="301"/>
    </location>
</feature>
<dbReference type="Proteomes" id="UP000029914">
    <property type="component" value="Chromosome"/>
</dbReference>
<organism evidence="2 3">
    <name type="scientific">Corynebacterium doosanense CAU 212 = DSM 45436</name>
    <dbReference type="NCBI Taxonomy" id="558173"/>
    <lineage>
        <taxon>Bacteria</taxon>
        <taxon>Bacillati</taxon>
        <taxon>Actinomycetota</taxon>
        <taxon>Actinomycetes</taxon>
        <taxon>Mycobacteriales</taxon>
        <taxon>Corynebacteriaceae</taxon>
        <taxon>Corynebacterium</taxon>
    </lineage>
</organism>
<proteinExistence type="predicted"/>
<dbReference type="InterPro" id="IPR022742">
    <property type="entry name" value="Hydrolase_4"/>
</dbReference>
<dbReference type="InterPro" id="IPR029058">
    <property type="entry name" value="AB_hydrolase_fold"/>
</dbReference>